<dbReference type="WBParaSite" id="HPBE_0001534701-mRNA-1">
    <property type="protein sequence ID" value="HPBE_0001534701-mRNA-1"/>
    <property type="gene ID" value="HPBE_0001534701"/>
</dbReference>
<organism evidence="2 3">
    <name type="scientific">Heligmosomoides polygyrus</name>
    <name type="common">Parasitic roundworm</name>
    <dbReference type="NCBI Taxonomy" id="6339"/>
    <lineage>
        <taxon>Eukaryota</taxon>
        <taxon>Metazoa</taxon>
        <taxon>Ecdysozoa</taxon>
        <taxon>Nematoda</taxon>
        <taxon>Chromadorea</taxon>
        <taxon>Rhabditida</taxon>
        <taxon>Rhabditina</taxon>
        <taxon>Rhabditomorpha</taxon>
        <taxon>Strongyloidea</taxon>
        <taxon>Heligmosomidae</taxon>
        <taxon>Heligmosomoides</taxon>
    </lineage>
</organism>
<dbReference type="EMBL" id="UZAH01028809">
    <property type="protein sequence ID" value="VDP02499.1"/>
    <property type="molecule type" value="Genomic_DNA"/>
</dbReference>
<gene>
    <name evidence="1" type="ORF">HPBE_LOCUS15346</name>
</gene>
<evidence type="ECO:0000313" key="2">
    <source>
        <dbReference type="Proteomes" id="UP000050761"/>
    </source>
</evidence>
<proteinExistence type="predicted"/>
<evidence type="ECO:0000313" key="3">
    <source>
        <dbReference type="WBParaSite" id="HPBE_0001534701-mRNA-1"/>
    </source>
</evidence>
<dbReference type="AlphaFoldDB" id="A0A183G253"/>
<dbReference type="Proteomes" id="UP000050761">
    <property type="component" value="Unassembled WGS sequence"/>
</dbReference>
<evidence type="ECO:0000313" key="1">
    <source>
        <dbReference type="EMBL" id="VDP02499.1"/>
    </source>
</evidence>
<reference evidence="1 2" key="1">
    <citation type="submission" date="2018-11" db="EMBL/GenBank/DDBJ databases">
        <authorList>
            <consortium name="Pathogen Informatics"/>
        </authorList>
    </citation>
    <scope>NUCLEOTIDE SEQUENCE [LARGE SCALE GENOMIC DNA]</scope>
</reference>
<reference evidence="3" key="2">
    <citation type="submission" date="2019-09" db="UniProtKB">
        <authorList>
            <consortium name="WormBaseParasite"/>
        </authorList>
    </citation>
    <scope>IDENTIFICATION</scope>
</reference>
<keyword evidence="2" id="KW-1185">Reference proteome</keyword>
<accession>A0A183G253</accession>
<sequence>MTMGEDGSLEVHQNATMPSANALAQQSVQDLLEWKHYKSVAQATAVFSFVLRWIAKVVKRVNPDLKESICDRIPELRTYCKDELPTVAEHQNALRFAIISVFMLRESFNLKEIA</sequence>
<protein>
    <submittedName>
        <fullName evidence="3">DUF3453 domain-containing protein</fullName>
    </submittedName>
</protein>
<accession>A0A3P8DPD1</accession>
<name>A0A183G253_HELPZ</name>